<dbReference type="InterPro" id="IPR014710">
    <property type="entry name" value="RmlC-like_jellyroll"/>
</dbReference>
<protein>
    <submittedName>
        <fullName evidence="1">Cupin domain-containing protein</fullName>
    </submittedName>
</protein>
<gene>
    <name evidence="1" type="ORF">ES692_05010</name>
</gene>
<dbReference type="OrthoDB" id="8480170at2"/>
<dbReference type="STRING" id="1123037.GCA_000425305_02743"/>
<dbReference type="RefSeq" id="WP_147231277.1">
    <property type="nucleotide sequence ID" value="NZ_VOSB01000006.1"/>
</dbReference>
<reference evidence="1 2" key="1">
    <citation type="submission" date="2019-08" db="EMBL/GenBank/DDBJ databases">
        <title>Genome of Psychroserpens burtonensis ACAM 167.</title>
        <authorList>
            <person name="Bowman J.P."/>
        </authorList>
    </citation>
    <scope>NUCLEOTIDE SEQUENCE [LARGE SCALE GENOMIC DNA]</scope>
    <source>
        <strain evidence="1 2">ACAM 167</strain>
    </source>
</reference>
<dbReference type="Gene3D" id="2.60.120.10">
    <property type="entry name" value="Jelly Rolls"/>
    <property type="match status" value="1"/>
</dbReference>
<sequence>MRIKLPLKTLYQVTFICFLSLILLHCENQSGLPDPLEAGWNNEAVCEVIEDNENLRVLKCSFAPNVGHEKHYHNPHFGYTLAGSKFRIKDTTGTREVTVPTGYSFSKVEISTHEVLNIGDSTAVFLIMEYK</sequence>
<dbReference type="AlphaFoldDB" id="A0A5C7BAF3"/>
<organism evidence="1 2">
    <name type="scientific">Psychroserpens burtonensis</name>
    <dbReference type="NCBI Taxonomy" id="49278"/>
    <lineage>
        <taxon>Bacteria</taxon>
        <taxon>Pseudomonadati</taxon>
        <taxon>Bacteroidota</taxon>
        <taxon>Flavobacteriia</taxon>
        <taxon>Flavobacteriales</taxon>
        <taxon>Flavobacteriaceae</taxon>
        <taxon>Psychroserpens</taxon>
    </lineage>
</organism>
<dbReference type="InterPro" id="IPR011051">
    <property type="entry name" value="RmlC_Cupin_sf"/>
</dbReference>
<dbReference type="SUPFAM" id="SSF51182">
    <property type="entry name" value="RmlC-like cupins"/>
    <property type="match status" value="1"/>
</dbReference>
<accession>A0A5C7BAF3</accession>
<evidence type="ECO:0000313" key="2">
    <source>
        <dbReference type="Proteomes" id="UP000321938"/>
    </source>
</evidence>
<evidence type="ECO:0000313" key="1">
    <source>
        <dbReference type="EMBL" id="TXE18814.1"/>
    </source>
</evidence>
<name>A0A5C7BAF3_9FLAO</name>
<dbReference type="EMBL" id="VOSB01000006">
    <property type="protein sequence ID" value="TXE18814.1"/>
    <property type="molecule type" value="Genomic_DNA"/>
</dbReference>
<proteinExistence type="predicted"/>
<comment type="caution">
    <text evidence="1">The sequence shown here is derived from an EMBL/GenBank/DDBJ whole genome shotgun (WGS) entry which is preliminary data.</text>
</comment>
<dbReference type="Proteomes" id="UP000321938">
    <property type="component" value="Unassembled WGS sequence"/>
</dbReference>
<keyword evidence="2" id="KW-1185">Reference proteome</keyword>